<evidence type="ECO:0008006" key="6">
    <source>
        <dbReference type="Google" id="ProtNLM"/>
    </source>
</evidence>
<dbReference type="InterPro" id="IPR036412">
    <property type="entry name" value="HAD-like_sf"/>
</dbReference>
<dbReference type="GO" id="GO:0016787">
    <property type="term" value="F:hydrolase activity"/>
    <property type="evidence" value="ECO:0007669"/>
    <property type="project" value="UniProtKB-KW"/>
</dbReference>
<dbReference type="InterPro" id="IPR023198">
    <property type="entry name" value="PGP-like_dom2"/>
</dbReference>
<dbReference type="SUPFAM" id="SSF56784">
    <property type="entry name" value="HAD-like"/>
    <property type="match status" value="1"/>
</dbReference>
<dbReference type="InterPro" id="IPR006439">
    <property type="entry name" value="HAD-SF_hydro_IA"/>
</dbReference>
<evidence type="ECO:0000256" key="3">
    <source>
        <dbReference type="ARBA" id="ARBA00061496"/>
    </source>
</evidence>
<dbReference type="SFLD" id="SFLDG01129">
    <property type="entry name" value="C1.5:_HAD__Beta-PGM__Phosphata"/>
    <property type="match status" value="1"/>
</dbReference>
<dbReference type="GO" id="GO:0046872">
    <property type="term" value="F:metal ion binding"/>
    <property type="evidence" value="ECO:0007669"/>
    <property type="project" value="UniProtKB-KW"/>
</dbReference>
<evidence type="ECO:0000256" key="1">
    <source>
        <dbReference type="ARBA" id="ARBA00022723"/>
    </source>
</evidence>
<evidence type="ECO:0000313" key="4">
    <source>
        <dbReference type="EMBL" id="KAH7422219.1"/>
    </source>
</evidence>
<proteinExistence type="inferred from homology"/>
<dbReference type="Pfam" id="PF00702">
    <property type="entry name" value="Hydrolase"/>
    <property type="match status" value="1"/>
</dbReference>
<reference evidence="4" key="1">
    <citation type="submission" date="2021-08" db="EMBL/GenBank/DDBJ databases">
        <title>WGS assembly of Ceratopteris richardii.</title>
        <authorList>
            <person name="Marchant D.B."/>
            <person name="Chen G."/>
            <person name="Jenkins J."/>
            <person name="Shu S."/>
            <person name="Leebens-Mack J."/>
            <person name="Grimwood J."/>
            <person name="Schmutz J."/>
            <person name="Soltis P."/>
            <person name="Soltis D."/>
            <person name="Chen Z.-H."/>
        </authorList>
    </citation>
    <scope>NUCLEOTIDE SEQUENCE</scope>
    <source>
        <strain evidence="4">Whitten #5841</strain>
        <tissue evidence="4">Leaf</tissue>
    </source>
</reference>
<comment type="similarity">
    <text evidence="3">Belongs to the HAD-like hydrolase superfamily. DOG/GPP family.</text>
</comment>
<name>A0A8T2TNR3_CERRI</name>
<accession>A0A8T2TNR3</accession>
<dbReference type="OrthoDB" id="40579at2759"/>
<keyword evidence="2" id="KW-0378">Hydrolase</keyword>
<evidence type="ECO:0000313" key="5">
    <source>
        <dbReference type="Proteomes" id="UP000825935"/>
    </source>
</evidence>
<comment type="caution">
    <text evidence="4">The sequence shown here is derived from an EMBL/GenBank/DDBJ whole genome shotgun (WGS) entry which is preliminary data.</text>
</comment>
<dbReference type="Proteomes" id="UP000825935">
    <property type="component" value="Chromosome 13"/>
</dbReference>
<dbReference type="SFLD" id="SFLDF00035">
    <property type="entry name" value="phosphoglycolate_phosphatase"/>
    <property type="match status" value="1"/>
</dbReference>
<organism evidence="4 5">
    <name type="scientific">Ceratopteris richardii</name>
    <name type="common">Triangle waterfern</name>
    <dbReference type="NCBI Taxonomy" id="49495"/>
    <lineage>
        <taxon>Eukaryota</taxon>
        <taxon>Viridiplantae</taxon>
        <taxon>Streptophyta</taxon>
        <taxon>Embryophyta</taxon>
        <taxon>Tracheophyta</taxon>
        <taxon>Polypodiopsida</taxon>
        <taxon>Polypodiidae</taxon>
        <taxon>Polypodiales</taxon>
        <taxon>Pteridineae</taxon>
        <taxon>Pteridaceae</taxon>
        <taxon>Parkerioideae</taxon>
        <taxon>Ceratopteris</taxon>
    </lineage>
</organism>
<dbReference type="NCBIfam" id="TIGR01509">
    <property type="entry name" value="HAD-SF-IA-v3"/>
    <property type="match status" value="1"/>
</dbReference>
<dbReference type="InterPro" id="IPR044999">
    <property type="entry name" value="CbbY-like"/>
</dbReference>
<dbReference type="AlphaFoldDB" id="A0A8T2TNR3"/>
<dbReference type="PANTHER" id="PTHR42896">
    <property type="entry name" value="XYLULOSE-1,5-BISPHOSPHATE (XUBP) PHOSPHATASE"/>
    <property type="match status" value="1"/>
</dbReference>
<dbReference type="SFLD" id="SFLDS00003">
    <property type="entry name" value="Haloacid_Dehalogenase"/>
    <property type="match status" value="1"/>
</dbReference>
<keyword evidence="5" id="KW-1185">Reference proteome</keyword>
<dbReference type="CDD" id="cd07528">
    <property type="entry name" value="HAD_CbbY-like"/>
    <property type="match status" value="1"/>
</dbReference>
<dbReference type="FunFam" id="3.40.50.1000:FF:000036">
    <property type="entry name" value="HAD family hydrolase"/>
    <property type="match status" value="1"/>
</dbReference>
<dbReference type="OMA" id="HRTAYND"/>
<dbReference type="EMBL" id="CM035418">
    <property type="protein sequence ID" value="KAH7422219.1"/>
    <property type="molecule type" value="Genomic_DNA"/>
</dbReference>
<sequence length="332" mass="36590">MPACAAVVPPIASVVSFDSESQNAGVFRLSYSKSMQKYRRDFLQFGTSLRSSTRELLTKRRVSLVKTSSRQSRICVEASLQALIFDCDGVILESEDLHRRAYNATFAHFNVTPPGTSQPLEWTTHFYDQLQNQIGGGKPKMRWYFKTYGWPSSTVFASAPVSDSDREALIDTLQDWKTEKYKEMIASGSVKPRPGVLELMDEAKLKGLKVAVCSAATKSSVVFCLNNLLGKDRFEGLDCFLAGDDVQKKKPDPSIYIVAAKKLAVPVEQCLVVEDSVIGLQAACGAGMKCIISYTSSTAEQDFSSACGVYADLGSMRVQHLIELMEKNVTVK</sequence>
<dbReference type="Gene3D" id="1.10.150.240">
    <property type="entry name" value="Putative phosphatase, domain 2"/>
    <property type="match status" value="1"/>
</dbReference>
<dbReference type="InterPro" id="IPR023214">
    <property type="entry name" value="HAD_sf"/>
</dbReference>
<dbReference type="Gene3D" id="3.40.50.1000">
    <property type="entry name" value="HAD superfamily/HAD-like"/>
    <property type="match status" value="1"/>
</dbReference>
<evidence type="ECO:0000256" key="2">
    <source>
        <dbReference type="ARBA" id="ARBA00022801"/>
    </source>
</evidence>
<keyword evidence="1" id="KW-0479">Metal-binding</keyword>
<dbReference type="SFLD" id="SFLDG01135">
    <property type="entry name" value="C1.5.6:_HAD__Beta-PGM__Phospha"/>
    <property type="match status" value="1"/>
</dbReference>
<gene>
    <name evidence="4" type="ORF">KP509_13G097400</name>
</gene>
<protein>
    <recommendedName>
        <fullName evidence="6">Haloacid dehalogenase-like hydrolase domain-containing protein</fullName>
    </recommendedName>
</protein>
<dbReference type="PANTHER" id="PTHR42896:SF4">
    <property type="entry name" value="OS08G0485900 PROTEIN"/>
    <property type="match status" value="1"/>
</dbReference>